<protein>
    <submittedName>
        <fullName evidence="2">Unnamed protein product</fullName>
    </submittedName>
</protein>
<evidence type="ECO:0000256" key="1">
    <source>
        <dbReference type="SAM" id="MobiDB-lite"/>
    </source>
</evidence>
<reference evidence="2" key="1">
    <citation type="submission" date="2023-04" db="EMBL/GenBank/DDBJ databases">
        <title>Phytophthora fragariaefolia NBRC 109709.</title>
        <authorList>
            <person name="Ichikawa N."/>
            <person name="Sato H."/>
            <person name="Tonouchi N."/>
        </authorList>
    </citation>
    <scope>NUCLEOTIDE SEQUENCE</scope>
    <source>
        <strain evidence="2">NBRC 109709</strain>
    </source>
</reference>
<feature type="compositionally biased region" description="Acidic residues" evidence="1">
    <location>
        <begin position="113"/>
        <end position="128"/>
    </location>
</feature>
<feature type="compositionally biased region" description="Acidic residues" evidence="1">
    <location>
        <begin position="76"/>
        <end position="86"/>
    </location>
</feature>
<dbReference type="Proteomes" id="UP001165121">
    <property type="component" value="Unassembled WGS sequence"/>
</dbReference>
<organism evidence="2 3">
    <name type="scientific">Phytophthora fragariaefolia</name>
    <dbReference type="NCBI Taxonomy" id="1490495"/>
    <lineage>
        <taxon>Eukaryota</taxon>
        <taxon>Sar</taxon>
        <taxon>Stramenopiles</taxon>
        <taxon>Oomycota</taxon>
        <taxon>Peronosporomycetes</taxon>
        <taxon>Peronosporales</taxon>
        <taxon>Peronosporaceae</taxon>
        <taxon>Phytophthora</taxon>
    </lineage>
</organism>
<feature type="compositionally biased region" description="Basic and acidic residues" evidence="1">
    <location>
        <begin position="21"/>
        <end position="33"/>
    </location>
</feature>
<comment type="caution">
    <text evidence="2">The sequence shown here is derived from an EMBL/GenBank/DDBJ whole genome shotgun (WGS) entry which is preliminary data.</text>
</comment>
<dbReference type="AlphaFoldDB" id="A0A9W7D761"/>
<feature type="region of interest" description="Disordered" evidence="1">
    <location>
        <begin position="1"/>
        <end position="135"/>
    </location>
</feature>
<gene>
    <name evidence="2" type="ORF">Pfra01_002568600</name>
</gene>
<accession>A0A9W7D761</accession>
<evidence type="ECO:0000313" key="2">
    <source>
        <dbReference type="EMBL" id="GMF59462.1"/>
    </source>
</evidence>
<keyword evidence="3" id="KW-1185">Reference proteome</keyword>
<proteinExistence type="predicted"/>
<dbReference type="PANTHER" id="PTHR31569:SF4">
    <property type="entry name" value="SWIM-TYPE DOMAIN-CONTAINING PROTEIN"/>
    <property type="match status" value="1"/>
</dbReference>
<feature type="compositionally biased region" description="Low complexity" evidence="1">
    <location>
        <begin position="87"/>
        <end position="102"/>
    </location>
</feature>
<dbReference type="PANTHER" id="PTHR31569">
    <property type="entry name" value="SWIM-TYPE DOMAIN-CONTAINING PROTEIN"/>
    <property type="match status" value="1"/>
</dbReference>
<sequence>MAEEALREEESCSEGAARMTHVAEFRTRSERSRALSLAREGRAVAGLAHAKDSGAAGATEDMEETAAPKKCSASQVDDDNDDEAEGAGEASSQGDSNSSEGSGADKMSRDGDERQEEDEDEEEDDEKTEDVIVPAFQSDHKTWPLFKESLREYMRRTRQVFVVKENINIKRRNDALCAQTRYQGLPDEQIPLIPEEMNPYQRKFICTHAWPERERSTGARKAHKLRRTDCPFQFLAQVVGTKGITLKREFYRHNHRISREIYSSYPGIR</sequence>
<dbReference type="OrthoDB" id="90859at2759"/>
<dbReference type="InterPro" id="IPR052579">
    <property type="entry name" value="Zinc_finger_SWIM"/>
</dbReference>
<dbReference type="EMBL" id="BSXT01005042">
    <property type="protein sequence ID" value="GMF59462.1"/>
    <property type="molecule type" value="Genomic_DNA"/>
</dbReference>
<name>A0A9W7D761_9STRA</name>
<evidence type="ECO:0000313" key="3">
    <source>
        <dbReference type="Proteomes" id="UP001165121"/>
    </source>
</evidence>
<feature type="compositionally biased region" description="Basic and acidic residues" evidence="1">
    <location>
        <begin position="1"/>
        <end position="10"/>
    </location>
</feature>